<dbReference type="Proteomes" id="UP000034107">
    <property type="component" value="Unassembled WGS sequence"/>
</dbReference>
<sequence length="320" mass="35625">MKKTRLIISLLTALVFVFLGLKYFDSQKAEVEKIADTSKVTPVENPNPSAPVSIEAHCEAIARIPGAYPCNPSPDNKWIIYASDDGLKLIDVATGKTTVFSKSLYDRALVWFSDSQRVLGFVGSFPFSECGFNPPYDCPPDLRSIVIWDIKSETYDKVAVKTPPLSYDLEWIVPNHTARISARATDGTEGDSYYYTLDIDNKSVLLSGDYHWKPSLPAQAGLPPLVEAKRQAIYQAAISKDYDKLVVDFHGGDREFFEANNPDIISVLQMPFEFSPYIPASGPHSAIEARYTWPIDRGDLSQLRIIITEDGEWVYVGAGD</sequence>
<reference evidence="1 2" key="1">
    <citation type="journal article" date="2015" name="Nature">
        <title>rRNA introns, odd ribosomes, and small enigmatic genomes across a large radiation of phyla.</title>
        <authorList>
            <person name="Brown C.T."/>
            <person name="Hug L.A."/>
            <person name="Thomas B.C."/>
            <person name="Sharon I."/>
            <person name="Castelle C.J."/>
            <person name="Singh A."/>
            <person name="Wilkins M.J."/>
            <person name="Williams K.H."/>
            <person name="Banfield J.F."/>
        </authorList>
    </citation>
    <scope>NUCLEOTIDE SEQUENCE [LARGE SCALE GENOMIC DNA]</scope>
</reference>
<evidence type="ECO:0000313" key="2">
    <source>
        <dbReference type="Proteomes" id="UP000034107"/>
    </source>
</evidence>
<protein>
    <submittedName>
        <fullName evidence="1">Uncharacterized protein</fullName>
    </submittedName>
</protein>
<dbReference type="AlphaFoldDB" id="A0A0G1NP57"/>
<comment type="caution">
    <text evidence="1">The sequence shown here is derived from an EMBL/GenBank/DDBJ whole genome shotgun (WGS) entry which is preliminary data.</text>
</comment>
<proteinExistence type="predicted"/>
<accession>A0A0G1NP57</accession>
<evidence type="ECO:0000313" key="1">
    <source>
        <dbReference type="EMBL" id="KKU22459.1"/>
    </source>
</evidence>
<dbReference type="EMBL" id="LCLS01000002">
    <property type="protein sequence ID" value="KKU22459.1"/>
    <property type="molecule type" value="Genomic_DNA"/>
</dbReference>
<dbReference type="SUPFAM" id="SSF82171">
    <property type="entry name" value="DPP6 N-terminal domain-like"/>
    <property type="match status" value="1"/>
</dbReference>
<organism evidence="1 2">
    <name type="scientific">Candidatus Nomurabacteria bacterium GW2011_GWA1_46_11</name>
    <dbReference type="NCBI Taxonomy" id="1618732"/>
    <lineage>
        <taxon>Bacteria</taxon>
        <taxon>Candidatus Nomuraibacteriota</taxon>
    </lineage>
</organism>
<gene>
    <name evidence="1" type="ORF">UX31_C0002G0032</name>
</gene>
<name>A0A0G1NP57_9BACT</name>